<dbReference type="EMBL" id="JBFXLU010000017">
    <property type="protein sequence ID" value="KAL2853933.1"/>
    <property type="molecule type" value="Genomic_DNA"/>
</dbReference>
<dbReference type="Gene3D" id="3.40.50.1820">
    <property type="entry name" value="alpha/beta hydrolase"/>
    <property type="match status" value="1"/>
</dbReference>
<evidence type="ECO:0000313" key="3">
    <source>
        <dbReference type="EMBL" id="KAL2853933.1"/>
    </source>
</evidence>
<dbReference type="PANTHER" id="PTHR48070:SF6">
    <property type="entry name" value="ESTERASE OVCA2"/>
    <property type="match status" value="1"/>
</dbReference>
<dbReference type="Pfam" id="PF03959">
    <property type="entry name" value="FSH1"/>
    <property type="match status" value="1"/>
</dbReference>
<reference evidence="3 4" key="1">
    <citation type="submission" date="2024-07" db="EMBL/GenBank/DDBJ databases">
        <title>Section-level genome sequencing and comparative genomics of Aspergillus sections Usti and Cavernicolus.</title>
        <authorList>
            <consortium name="Lawrence Berkeley National Laboratory"/>
            <person name="Nybo J.L."/>
            <person name="Vesth T.C."/>
            <person name="Theobald S."/>
            <person name="Frisvad J.C."/>
            <person name="Larsen T.O."/>
            <person name="Kjaerboelling I."/>
            <person name="Rothschild-Mancinelli K."/>
            <person name="Lyhne E.K."/>
            <person name="Kogle M.E."/>
            <person name="Barry K."/>
            <person name="Clum A."/>
            <person name="Na H."/>
            <person name="Ledsgaard L."/>
            <person name="Lin J."/>
            <person name="Lipzen A."/>
            <person name="Kuo A."/>
            <person name="Riley R."/>
            <person name="Mondo S."/>
            <person name="Labutti K."/>
            <person name="Haridas S."/>
            <person name="Pangalinan J."/>
            <person name="Salamov A.A."/>
            <person name="Simmons B.A."/>
            <person name="Magnuson J.K."/>
            <person name="Chen J."/>
            <person name="Drula E."/>
            <person name="Henrissat B."/>
            <person name="Wiebenga A."/>
            <person name="Lubbers R.J."/>
            <person name="Gomes A.C."/>
            <person name="Makela M.R."/>
            <person name="Stajich J."/>
            <person name="Grigoriev I.V."/>
            <person name="Mortensen U.H."/>
            <person name="De Vries R.P."/>
            <person name="Baker S.E."/>
            <person name="Andersen M.R."/>
        </authorList>
    </citation>
    <scope>NUCLEOTIDE SEQUENCE [LARGE SCALE GENOMIC DNA]</scope>
    <source>
        <strain evidence="3 4">CBS 123904</strain>
    </source>
</reference>
<keyword evidence="4" id="KW-1185">Reference proteome</keyword>
<dbReference type="SUPFAM" id="SSF53474">
    <property type="entry name" value="alpha/beta-Hydrolases"/>
    <property type="match status" value="1"/>
</dbReference>
<dbReference type="PANTHER" id="PTHR48070">
    <property type="entry name" value="ESTERASE OVCA2"/>
    <property type="match status" value="1"/>
</dbReference>
<comment type="caution">
    <text evidence="3">The sequence shown here is derived from an EMBL/GenBank/DDBJ whole genome shotgun (WGS) entry which is preliminary data.</text>
</comment>
<dbReference type="InterPro" id="IPR029058">
    <property type="entry name" value="AB_hydrolase_fold"/>
</dbReference>
<sequence>MAARPPLKLLMLHGYTQSGPLFHAKSRALIKHITKAFPLHEVSAVYPTGPLRLNPADIPGYTPQEGSGALDSDEAEIEAYGWYRRSNTAEPPLYVGLEDGLDAIAKVLSEEGPFDGVIGFSQGAAMAAMVVSLLEEKRQDAFARFAPASASASGVEGFVYPASFAKLSHPALKFTLCYSGFRSPGDRYRAFYESPPIQTPMLHVLGSLDAVVDESKSGSLIEACVGNPEAEGNVVWHPGGHFLPSQRPYLDAAVRFIRECLEGGVQKDKAKDEDDVNDMDLPF</sequence>
<dbReference type="InterPro" id="IPR005645">
    <property type="entry name" value="FSH-like_dom"/>
</dbReference>
<organism evidence="3 4">
    <name type="scientific">Aspergillus pseudoustus</name>
    <dbReference type="NCBI Taxonomy" id="1810923"/>
    <lineage>
        <taxon>Eukaryota</taxon>
        <taxon>Fungi</taxon>
        <taxon>Dikarya</taxon>
        <taxon>Ascomycota</taxon>
        <taxon>Pezizomycotina</taxon>
        <taxon>Eurotiomycetes</taxon>
        <taxon>Eurotiomycetidae</taxon>
        <taxon>Eurotiales</taxon>
        <taxon>Aspergillaceae</taxon>
        <taxon>Aspergillus</taxon>
        <taxon>Aspergillus subgen. Nidulantes</taxon>
    </lineage>
</organism>
<dbReference type="GO" id="GO:0016787">
    <property type="term" value="F:hydrolase activity"/>
    <property type="evidence" value="ECO:0007669"/>
    <property type="project" value="UniProtKB-KW"/>
</dbReference>
<protein>
    <submittedName>
        <fullName evidence="3">Serine hydrolase FSH</fullName>
    </submittedName>
</protein>
<evidence type="ECO:0000259" key="2">
    <source>
        <dbReference type="Pfam" id="PF03959"/>
    </source>
</evidence>
<name>A0ABR4KRT8_9EURO</name>
<dbReference type="InterPro" id="IPR050593">
    <property type="entry name" value="LovG"/>
</dbReference>
<accession>A0ABR4KRT8</accession>
<dbReference type="Proteomes" id="UP001610446">
    <property type="component" value="Unassembled WGS sequence"/>
</dbReference>
<keyword evidence="1 3" id="KW-0378">Hydrolase</keyword>
<feature type="domain" description="Serine hydrolase" evidence="2">
    <location>
        <begin position="6"/>
        <end position="252"/>
    </location>
</feature>
<evidence type="ECO:0000313" key="4">
    <source>
        <dbReference type="Proteomes" id="UP001610446"/>
    </source>
</evidence>
<gene>
    <name evidence="3" type="ORF">BJY01DRAFT_50605</name>
</gene>
<evidence type="ECO:0000256" key="1">
    <source>
        <dbReference type="ARBA" id="ARBA00022801"/>
    </source>
</evidence>
<proteinExistence type="predicted"/>